<dbReference type="RefSeq" id="WP_214057269.1">
    <property type="nucleotide sequence ID" value="NZ_BAAAHS010000183.1"/>
</dbReference>
<dbReference type="EMBL" id="CP075371">
    <property type="protein sequence ID" value="QVT81987.1"/>
    <property type="molecule type" value="Genomic_DNA"/>
</dbReference>
<evidence type="ECO:0000313" key="3">
    <source>
        <dbReference type="EMBL" id="QVT81987.1"/>
    </source>
</evidence>
<dbReference type="PANTHER" id="PTHR43058:SF1">
    <property type="entry name" value="DUF427 DOMAIN-CONTAINING PROTEIN"/>
    <property type="match status" value="1"/>
</dbReference>
<evidence type="ECO:0000256" key="1">
    <source>
        <dbReference type="SAM" id="MobiDB-lite"/>
    </source>
</evidence>
<dbReference type="InterPro" id="IPR038694">
    <property type="entry name" value="DUF427_sf"/>
</dbReference>
<dbReference type="Pfam" id="PF04248">
    <property type="entry name" value="NTP_transf_9"/>
    <property type="match status" value="1"/>
</dbReference>
<feature type="domain" description="DUF427" evidence="2">
    <location>
        <begin position="33"/>
        <end position="126"/>
    </location>
</feature>
<sequence length="168" mass="18203">MSRPVPETPGPGQESVWDYPRPPALDHSTERVDIVLGGRTVASTTHSVRVLETSHPPTYYVPVLDFVEGALRPTVGSSFCEWKGVASYFDLVGDERGEVVAPRAAWTYPEPTPGFRDLLGMVAVMPGAVDLCSVDGEVVVPQPGDFYGGWITSRVVGPFKGIPGSRFW</sequence>
<keyword evidence="4" id="KW-1185">Reference proteome</keyword>
<proteinExistence type="predicted"/>
<name>A0ABX8EN82_9ACTN</name>
<dbReference type="Gene3D" id="2.170.150.40">
    <property type="entry name" value="Domain of unknown function (DUF427)"/>
    <property type="match status" value="1"/>
</dbReference>
<evidence type="ECO:0000313" key="4">
    <source>
        <dbReference type="Proteomes" id="UP000679307"/>
    </source>
</evidence>
<feature type="region of interest" description="Disordered" evidence="1">
    <location>
        <begin position="1"/>
        <end position="22"/>
    </location>
</feature>
<gene>
    <name evidence="3" type="ORF">ENKNEFLB_04406</name>
</gene>
<protein>
    <recommendedName>
        <fullName evidence="2">DUF427 domain-containing protein</fullName>
    </recommendedName>
</protein>
<dbReference type="Proteomes" id="UP000679307">
    <property type="component" value="Chromosome"/>
</dbReference>
<organism evidence="3 4">
    <name type="scientific">Nocardioides aquaticus</name>
    <dbReference type="NCBI Taxonomy" id="160826"/>
    <lineage>
        <taxon>Bacteria</taxon>
        <taxon>Bacillati</taxon>
        <taxon>Actinomycetota</taxon>
        <taxon>Actinomycetes</taxon>
        <taxon>Propionibacteriales</taxon>
        <taxon>Nocardioidaceae</taxon>
        <taxon>Nocardioides</taxon>
    </lineage>
</organism>
<dbReference type="PANTHER" id="PTHR43058">
    <property type="entry name" value="SLR0655 PROTEIN"/>
    <property type="match status" value="1"/>
</dbReference>
<evidence type="ECO:0000259" key="2">
    <source>
        <dbReference type="Pfam" id="PF04248"/>
    </source>
</evidence>
<reference evidence="3 4" key="1">
    <citation type="submission" date="2021-05" db="EMBL/GenBank/DDBJ databases">
        <title>Complete genome of Nocardioides aquaticus KCTC 9944T isolated from meromictic and hypersaline Ekho Lake, Antarctica.</title>
        <authorList>
            <person name="Hwang K."/>
            <person name="Kim K.M."/>
            <person name="Choe H."/>
        </authorList>
    </citation>
    <scope>NUCLEOTIDE SEQUENCE [LARGE SCALE GENOMIC DNA]</scope>
    <source>
        <strain evidence="3 4">KCTC 9944</strain>
    </source>
</reference>
<accession>A0ABX8EN82</accession>
<dbReference type="InterPro" id="IPR007361">
    <property type="entry name" value="DUF427"/>
</dbReference>